<dbReference type="InterPro" id="IPR010982">
    <property type="entry name" value="Lambda_DNA-bd_dom_sf"/>
</dbReference>
<dbReference type="GO" id="GO:0005829">
    <property type="term" value="C:cytosol"/>
    <property type="evidence" value="ECO:0007669"/>
    <property type="project" value="TreeGrafter"/>
</dbReference>
<proteinExistence type="predicted"/>
<evidence type="ECO:0000256" key="1">
    <source>
        <dbReference type="ARBA" id="ARBA00023125"/>
    </source>
</evidence>
<dbReference type="Proteomes" id="UP000002028">
    <property type="component" value="Chromosome"/>
</dbReference>
<dbReference type="InterPro" id="IPR050807">
    <property type="entry name" value="TransReg_Diox_bact_type"/>
</dbReference>
<reference evidence="3 4" key="1">
    <citation type="journal article" date="2010" name="Stand. Genomic Sci.">
        <title>Complete genome sequence of Spirosoma linguale type strain (1).</title>
        <authorList>
            <person name="Lail K."/>
            <person name="Sikorski J."/>
            <person name="Saunders E."/>
            <person name="Lapidus A."/>
            <person name="Glavina Del Rio T."/>
            <person name="Copeland A."/>
            <person name="Tice H."/>
            <person name="Cheng J.-F."/>
            <person name="Lucas S."/>
            <person name="Nolan M."/>
            <person name="Bruce D."/>
            <person name="Goodwin L."/>
            <person name="Pitluck S."/>
            <person name="Ivanova N."/>
            <person name="Mavromatis K."/>
            <person name="Ovchinnikova G."/>
            <person name="Pati A."/>
            <person name="Chen A."/>
            <person name="Palaniappan K."/>
            <person name="Land M."/>
            <person name="Hauser L."/>
            <person name="Chang Y.-J."/>
            <person name="Jeffries C.D."/>
            <person name="Chain P."/>
            <person name="Brettin T."/>
            <person name="Detter J.C."/>
            <person name="Schuetze A."/>
            <person name="Rohde M."/>
            <person name="Tindall B.J."/>
            <person name="Goeker M."/>
            <person name="Bristow J."/>
            <person name="Eisen J.A."/>
            <person name="Markowitz V."/>
            <person name="Hugenholtz P."/>
            <person name="Kyrpides N.C."/>
            <person name="Klenk H.-P."/>
            <person name="Chen F."/>
        </authorList>
    </citation>
    <scope>NUCLEOTIDE SEQUENCE [LARGE SCALE GENOMIC DNA]</scope>
    <source>
        <strain evidence="4">ATCC 33905 / DSM 74 / LMG 10896 / Claus 1</strain>
    </source>
</reference>
<dbReference type="SMART" id="SM00530">
    <property type="entry name" value="HTH_XRE"/>
    <property type="match status" value="1"/>
</dbReference>
<dbReference type="PANTHER" id="PTHR46797:SF1">
    <property type="entry name" value="METHYLPHOSPHONATE SYNTHASE"/>
    <property type="match status" value="1"/>
</dbReference>
<dbReference type="HOGENOM" id="CLU_066192_29_4_10"/>
<feature type="domain" description="HTH cro/C1-type" evidence="2">
    <location>
        <begin position="12"/>
        <end position="66"/>
    </location>
</feature>
<evidence type="ECO:0000313" key="3">
    <source>
        <dbReference type="EMBL" id="ADB39301.1"/>
    </source>
</evidence>
<dbReference type="InterPro" id="IPR001387">
    <property type="entry name" value="Cro/C1-type_HTH"/>
</dbReference>
<dbReference type="RefSeq" id="WP_012927824.1">
    <property type="nucleotide sequence ID" value="NC_013730.1"/>
</dbReference>
<dbReference type="EMBL" id="CP001769">
    <property type="protein sequence ID" value="ADB39301.1"/>
    <property type="molecule type" value="Genomic_DNA"/>
</dbReference>
<gene>
    <name evidence="3" type="ordered locus">Slin_3290</name>
</gene>
<dbReference type="Gene3D" id="1.10.260.40">
    <property type="entry name" value="lambda repressor-like DNA-binding domains"/>
    <property type="match status" value="1"/>
</dbReference>
<dbReference type="KEGG" id="sli:Slin_3290"/>
<accession>D2QNB2</accession>
<dbReference type="PANTHER" id="PTHR46797">
    <property type="entry name" value="HTH-TYPE TRANSCRIPTIONAL REGULATOR"/>
    <property type="match status" value="1"/>
</dbReference>
<organism evidence="3 4">
    <name type="scientific">Spirosoma linguale (strain ATCC 33905 / DSM 74 / LMG 10896 / Claus 1)</name>
    <dbReference type="NCBI Taxonomy" id="504472"/>
    <lineage>
        <taxon>Bacteria</taxon>
        <taxon>Pseudomonadati</taxon>
        <taxon>Bacteroidota</taxon>
        <taxon>Cytophagia</taxon>
        <taxon>Cytophagales</taxon>
        <taxon>Cytophagaceae</taxon>
        <taxon>Spirosoma</taxon>
    </lineage>
</organism>
<dbReference type="CDD" id="cd00093">
    <property type="entry name" value="HTH_XRE"/>
    <property type="match status" value="1"/>
</dbReference>
<sequence length="67" mass="7393">MTELKKQVGQRIKEARNQKGITQREFGKMLGVSHTTVNGYETGKQNLTLDTLEKVAAALGMAPKSFL</sequence>
<protein>
    <submittedName>
        <fullName evidence="3">Transcriptional regulator, XRE family</fullName>
    </submittedName>
</protein>
<name>D2QNB2_SPILD</name>
<keyword evidence="1" id="KW-0238">DNA-binding</keyword>
<evidence type="ECO:0000259" key="2">
    <source>
        <dbReference type="PROSITE" id="PS50943"/>
    </source>
</evidence>
<dbReference type="PROSITE" id="PS50943">
    <property type="entry name" value="HTH_CROC1"/>
    <property type="match status" value="1"/>
</dbReference>
<dbReference type="GO" id="GO:0003677">
    <property type="term" value="F:DNA binding"/>
    <property type="evidence" value="ECO:0007669"/>
    <property type="project" value="UniProtKB-KW"/>
</dbReference>
<dbReference type="AlphaFoldDB" id="D2QNB2"/>
<dbReference type="eggNOG" id="COG1396">
    <property type="taxonomic scope" value="Bacteria"/>
</dbReference>
<dbReference type="Pfam" id="PF01381">
    <property type="entry name" value="HTH_3"/>
    <property type="match status" value="1"/>
</dbReference>
<evidence type="ECO:0000313" key="4">
    <source>
        <dbReference type="Proteomes" id="UP000002028"/>
    </source>
</evidence>
<dbReference type="GO" id="GO:0003700">
    <property type="term" value="F:DNA-binding transcription factor activity"/>
    <property type="evidence" value="ECO:0007669"/>
    <property type="project" value="TreeGrafter"/>
</dbReference>
<dbReference type="SUPFAM" id="SSF47413">
    <property type="entry name" value="lambda repressor-like DNA-binding domains"/>
    <property type="match status" value="1"/>
</dbReference>
<keyword evidence="4" id="KW-1185">Reference proteome</keyword>